<comment type="caution">
    <text evidence="2">The sequence shown here is derived from an EMBL/GenBank/DDBJ whole genome shotgun (WGS) entry which is preliminary data.</text>
</comment>
<accession>A0A5B0PEK0</accession>
<organism evidence="2 4">
    <name type="scientific">Puccinia graminis f. sp. tritici</name>
    <dbReference type="NCBI Taxonomy" id="56615"/>
    <lineage>
        <taxon>Eukaryota</taxon>
        <taxon>Fungi</taxon>
        <taxon>Dikarya</taxon>
        <taxon>Basidiomycota</taxon>
        <taxon>Pucciniomycotina</taxon>
        <taxon>Pucciniomycetes</taxon>
        <taxon>Pucciniales</taxon>
        <taxon>Pucciniaceae</taxon>
        <taxon>Puccinia</taxon>
    </lineage>
</organism>
<name>A0A5B0PEK0_PUCGR</name>
<evidence type="ECO:0000313" key="3">
    <source>
        <dbReference type="EMBL" id="KAA1103789.1"/>
    </source>
</evidence>
<dbReference type="Proteomes" id="UP000325313">
    <property type="component" value="Unassembled WGS sequence"/>
</dbReference>
<sequence>MGRPFALRFLMLIISMIVASVISSLHEDLIEQGFVVGPSFTTRDVQVSQEGNRWILKNKSDDVLGCLVRQQQGGRMVKTALPPLGPGESFELQAKQGHGVPEVDSAPFEKYQAGSKIYFDVSEKRWFIKNIDPNKTFFEVHLLNMPSTLDRVIQSVIYSGFIKPGTEWPIPLHDSNLGPHDHKLLYIRSTMDGAPPNYHSARVEVQRD</sequence>
<evidence type="ECO:0000313" key="2">
    <source>
        <dbReference type="EMBL" id="KAA1099523.1"/>
    </source>
</evidence>
<dbReference type="EMBL" id="VDEP01000316">
    <property type="protein sequence ID" value="KAA1103789.1"/>
    <property type="molecule type" value="Genomic_DNA"/>
</dbReference>
<dbReference type="Proteomes" id="UP000324748">
    <property type="component" value="Unassembled WGS sequence"/>
</dbReference>
<evidence type="ECO:0000313" key="4">
    <source>
        <dbReference type="Proteomes" id="UP000324748"/>
    </source>
</evidence>
<protein>
    <submittedName>
        <fullName evidence="2">Uncharacterized protein</fullName>
    </submittedName>
</protein>
<dbReference type="AlphaFoldDB" id="A0A5B0PEK0"/>
<evidence type="ECO:0000256" key="1">
    <source>
        <dbReference type="SAM" id="SignalP"/>
    </source>
</evidence>
<feature type="signal peptide" evidence="1">
    <location>
        <begin position="1"/>
        <end position="23"/>
    </location>
</feature>
<reference evidence="4 5" key="1">
    <citation type="submission" date="2019-05" db="EMBL/GenBank/DDBJ databases">
        <title>Emergence of the Ug99 lineage of the wheat stem rust pathogen through somatic hybridization.</title>
        <authorList>
            <person name="Li F."/>
            <person name="Upadhyaya N.M."/>
            <person name="Sperschneider J."/>
            <person name="Matny O."/>
            <person name="Nguyen-Phuc H."/>
            <person name="Mago R."/>
            <person name="Raley C."/>
            <person name="Miller M.E."/>
            <person name="Silverstein K.A.T."/>
            <person name="Henningsen E."/>
            <person name="Hirsch C.D."/>
            <person name="Visser B."/>
            <person name="Pretorius Z.A."/>
            <person name="Steffenson B.J."/>
            <person name="Schwessinger B."/>
            <person name="Dodds P.N."/>
            <person name="Figueroa M."/>
        </authorList>
    </citation>
    <scope>NUCLEOTIDE SEQUENCE [LARGE SCALE GENOMIC DNA]</scope>
    <source>
        <strain evidence="2">21-0</strain>
        <strain evidence="3 5">Ug99</strain>
    </source>
</reference>
<dbReference type="OrthoDB" id="2509369at2759"/>
<gene>
    <name evidence="2" type="ORF">PGT21_010485</name>
    <name evidence="3" type="ORF">PGTUg99_010000</name>
</gene>
<keyword evidence="4" id="KW-1185">Reference proteome</keyword>
<dbReference type="EMBL" id="VSWC01000054">
    <property type="protein sequence ID" value="KAA1099523.1"/>
    <property type="molecule type" value="Genomic_DNA"/>
</dbReference>
<evidence type="ECO:0000313" key="5">
    <source>
        <dbReference type="Proteomes" id="UP000325313"/>
    </source>
</evidence>
<feature type="chain" id="PRO_5036137757" evidence="1">
    <location>
        <begin position="24"/>
        <end position="208"/>
    </location>
</feature>
<keyword evidence="1" id="KW-0732">Signal</keyword>
<proteinExistence type="predicted"/>